<dbReference type="EMBL" id="KN840730">
    <property type="protein sequence ID" value="KIP01845.1"/>
    <property type="molecule type" value="Genomic_DNA"/>
</dbReference>
<keyword evidence="1" id="KW-0175">Coiled coil</keyword>
<accession>A0A0C3S2I0</accession>
<keyword evidence="3" id="KW-0472">Membrane</keyword>
<feature type="coiled-coil region" evidence="1">
    <location>
        <begin position="234"/>
        <end position="340"/>
    </location>
</feature>
<feature type="region of interest" description="Disordered" evidence="2">
    <location>
        <begin position="430"/>
        <end position="477"/>
    </location>
</feature>
<dbReference type="Proteomes" id="UP000053257">
    <property type="component" value="Unassembled WGS sequence"/>
</dbReference>
<dbReference type="PANTHER" id="PTHR42032">
    <property type="entry name" value="YALI0E30679P"/>
    <property type="match status" value="1"/>
</dbReference>
<dbReference type="AlphaFoldDB" id="A0A0C3S2I0"/>
<keyword evidence="3" id="KW-0812">Transmembrane</keyword>
<evidence type="ECO:0000256" key="2">
    <source>
        <dbReference type="SAM" id="MobiDB-lite"/>
    </source>
</evidence>
<proteinExistence type="predicted"/>
<evidence type="ECO:0000256" key="3">
    <source>
        <dbReference type="SAM" id="Phobius"/>
    </source>
</evidence>
<evidence type="ECO:0000256" key="1">
    <source>
        <dbReference type="SAM" id="Coils"/>
    </source>
</evidence>
<dbReference type="PANTHER" id="PTHR42032:SF1">
    <property type="entry name" value="YALI0E30679P"/>
    <property type="match status" value="1"/>
</dbReference>
<organism evidence="4 5">
    <name type="scientific">Phlebiopsis gigantea (strain 11061_1 CR5-6)</name>
    <name type="common">White-rot fungus</name>
    <name type="synonym">Peniophora gigantea</name>
    <dbReference type="NCBI Taxonomy" id="745531"/>
    <lineage>
        <taxon>Eukaryota</taxon>
        <taxon>Fungi</taxon>
        <taxon>Dikarya</taxon>
        <taxon>Basidiomycota</taxon>
        <taxon>Agaricomycotina</taxon>
        <taxon>Agaricomycetes</taxon>
        <taxon>Polyporales</taxon>
        <taxon>Phanerochaetaceae</taxon>
        <taxon>Phlebiopsis</taxon>
    </lineage>
</organism>
<keyword evidence="3" id="KW-1133">Transmembrane helix</keyword>
<feature type="compositionally biased region" description="Acidic residues" evidence="2">
    <location>
        <begin position="49"/>
        <end position="59"/>
    </location>
</feature>
<evidence type="ECO:0000313" key="5">
    <source>
        <dbReference type="Proteomes" id="UP000053257"/>
    </source>
</evidence>
<sequence>MKKDHEFVTGSSLHPRLSRVDEEMESEVDAYSDTGSDKEYAYQVNVEEVAEEDEEDVEVPAEYSNGDASRKGKGVDSGDLERHYPRQVPIPKATPARAPRSWSDLNLSMIVALVSPIGNWLTGSDHVKNLLLLLLLVFYLHQLIEVPWKLYHSSRPRRRKDLAQDELDARAAFAHSELRARELFFLACTIIAPFLGSLLIRHVFAAIEGADSLSWFSTSLFVLATGIRPWTHLVSRLQERTDELHTAVHQHENEEHVLEIDAKLVSVLKRLDSLERTLRDVQSRSGRISPLAEICDEMSEALDTVERTVHRQERKTESARVTHNNRLAAVETAVTRLEERQRHQLRSSAAHPLMAKDSLYTPLHPLVSIIYHRLCQDIIYFKAALGRQLPFLFGTQLVKNVVTSSPMVSPPTSPPISPYGSTQFFNGTPLETIPEAADSDSEGTYVSEPDGPSAARADRKPSRSRSRSASGVRPSMTRRKSFGRVTLDYASAIVSWPYRSAVRTLLVIVPVSMQKYLVWSQV</sequence>
<dbReference type="HOGENOM" id="CLU_037537_1_0_1"/>
<feature type="compositionally biased region" description="Basic and acidic residues" evidence="2">
    <location>
        <begin position="68"/>
        <end position="84"/>
    </location>
</feature>
<gene>
    <name evidence="4" type="ORF">PHLGIDRAFT_131070</name>
</gene>
<protein>
    <submittedName>
        <fullName evidence="4">Uncharacterized protein</fullName>
    </submittedName>
</protein>
<evidence type="ECO:0000313" key="4">
    <source>
        <dbReference type="EMBL" id="KIP01845.1"/>
    </source>
</evidence>
<keyword evidence="5" id="KW-1185">Reference proteome</keyword>
<dbReference type="STRING" id="745531.A0A0C3S2I0"/>
<name>A0A0C3S2I0_PHLG1</name>
<feature type="transmembrane region" description="Helical" evidence="3">
    <location>
        <begin position="183"/>
        <end position="207"/>
    </location>
</feature>
<dbReference type="OrthoDB" id="10263751at2759"/>
<reference evidence="4 5" key="1">
    <citation type="journal article" date="2014" name="PLoS Genet.">
        <title>Analysis of the Phlebiopsis gigantea genome, transcriptome and secretome provides insight into its pioneer colonization strategies of wood.</title>
        <authorList>
            <person name="Hori C."/>
            <person name="Ishida T."/>
            <person name="Igarashi K."/>
            <person name="Samejima M."/>
            <person name="Suzuki H."/>
            <person name="Master E."/>
            <person name="Ferreira P."/>
            <person name="Ruiz-Duenas F.J."/>
            <person name="Held B."/>
            <person name="Canessa P."/>
            <person name="Larrondo L.F."/>
            <person name="Schmoll M."/>
            <person name="Druzhinina I.S."/>
            <person name="Kubicek C.P."/>
            <person name="Gaskell J.A."/>
            <person name="Kersten P."/>
            <person name="St John F."/>
            <person name="Glasner J."/>
            <person name="Sabat G."/>
            <person name="Splinter BonDurant S."/>
            <person name="Syed K."/>
            <person name="Yadav J."/>
            <person name="Mgbeahuruike A.C."/>
            <person name="Kovalchuk A."/>
            <person name="Asiegbu F.O."/>
            <person name="Lackner G."/>
            <person name="Hoffmeister D."/>
            <person name="Rencoret J."/>
            <person name="Gutierrez A."/>
            <person name="Sun H."/>
            <person name="Lindquist E."/>
            <person name="Barry K."/>
            <person name="Riley R."/>
            <person name="Grigoriev I.V."/>
            <person name="Henrissat B."/>
            <person name="Kues U."/>
            <person name="Berka R.M."/>
            <person name="Martinez A.T."/>
            <person name="Covert S.F."/>
            <person name="Blanchette R.A."/>
            <person name="Cullen D."/>
        </authorList>
    </citation>
    <scope>NUCLEOTIDE SEQUENCE [LARGE SCALE GENOMIC DNA]</scope>
    <source>
        <strain evidence="4 5">11061_1 CR5-6</strain>
    </source>
</reference>
<feature type="region of interest" description="Disordered" evidence="2">
    <location>
        <begin position="1"/>
        <end position="37"/>
    </location>
</feature>
<feature type="region of interest" description="Disordered" evidence="2">
    <location>
        <begin position="49"/>
        <end position="85"/>
    </location>
</feature>